<dbReference type="EMBL" id="JAPDRQ010000110">
    <property type="protein sequence ID" value="KAJ9654871.1"/>
    <property type="molecule type" value="Genomic_DNA"/>
</dbReference>
<organism evidence="1 2">
    <name type="scientific">Neophaeococcomyces mojaviensis</name>
    <dbReference type="NCBI Taxonomy" id="3383035"/>
    <lineage>
        <taxon>Eukaryota</taxon>
        <taxon>Fungi</taxon>
        <taxon>Dikarya</taxon>
        <taxon>Ascomycota</taxon>
        <taxon>Pezizomycotina</taxon>
        <taxon>Eurotiomycetes</taxon>
        <taxon>Chaetothyriomycetidae</taxon>
        <taxon>Chaetothyriales</taxon>
        <taxon>Chaetothyriales incertae sedis</taxon>
        <taxon>Neophaeococcomyces</taxon>
    </lineage>
</organism>
<evidence type="ECO:0000313" key="1">
    <source>
        <dbReference type="EMBL" id="KAJ9654871.1"/>
    </source>
</evidence>
<dbReference type="Proteomes" id="UP001172386">
    <property type="component" value="Unassembled WGS sequence"/>
</dbReference>
<gene>
    <name evidence="1" type="ORF">H2198_006144</name>
</gene>
<evidence type="ECO:0000313" key="2">
    <source>
        <dbReference type="Proteomes" id="UP001172386"/>
    </source>
</evidence>
<keyword evidence="2" id="KW-1185">Reference proteome</keyword>
<sequence>MSDQANETWTSLFSFLNDEDVEASYSQLIEAIDKISLPSTDLITPTLNNTTNTRLLTLLCQKLISMDTILADHAVSQTIRGLAEIQKHNEIRNRALSQGENRKESVELEALYHITEATHAKNRLWVQYANLVNAAKDEADTILKVAKTLLEVQETCGKEVRKDVRALGKLTVSIKVIDSRWPLLKQNYIEMQTAIAEIEKLEKIRAVLQFEVIGEDGRRSVVNADVSELPEDFMFEDQDRGQGAEGSEDEKMEIDLDAESSEEEILDRDDATSEGFPIEATFTKPEIGQSGEDDQIANVAQEITKGVEGVRL</sequence>
<name>A0ACC3A472_9EURO</name>
<comment type="caution">
    <text evidence="1">The sequence shown here is derived from an EMBL/GenBank/DDBJ whole genome shotgun (WGS) entry which is preliminary data.</text>
</comment>
<proteinExistence type="predicted"/>
<reference evidence="1" key="1">
    <citation type="submission" date="2022-10" db="EMBL/GenBank/DDBJ databases">
        <title>Culturing micro-colonial fungi from biological soil crusts in the Mojave desert and describing Neophaeococcomyces mojavensis, and introducing the new genera and species Taxawa tesnikishii.</title>
        <authorList>
            <person name="Kurbessoian T."/>
            <person name="Stajich J.E."/>
        </authorList>
    </citation>
    <scope>NUCLEOTIDE SEQUENCE</scope>
    <source>
        <strain evidence="1">JES_112</strain>
    </source>
</reference>
<protein>
    <submittedName>
        <fullName evidence="1">Uncharacterized protein</fullName>
    </submittedName>
</protein>
<accession>A0ACC3A472</accession>